<name>M3BAA6_PSEFD</name>
<feature type="compositionally biased region" description="Low complexity" evidence="2">
    <location>
        <begin position="145"/>
        <end position="161"/>
    </location>
</feature>
<evidence type="ECO:0000313" key="4">
    <source>
        <dbReference type="Proteomes" id="UP000016932"/>
    </source>
</evidence>
<dbReference type="VEuPathDB" id="FungiDB:MYCFIDRAFT_82170"/>
<dbReference type="AlphaFoldDB" id="M3BAA6"/>
<keyword evidence="1" id="KW-0175">Coiled coil</keyword>
<feature type="region of interest" description="Disordered" evidence="2">
    <location>
        <begin position="199"/>
        <end position="218"/>
    </location>
</feature>
<proteinExistence type="predicted"/>
<dbReference type="Proteomes" id="UP000016932">
    <property type="component" value="Unassembled WGS sequence"/>
</dbReference>
<feature type="region of interest" description="Disordered" evidence="2">
    <location>
        <begin position="92"/>
        <end position="180"/>
    </location>
</feature>
<organism evidence="3 4">
    <name type="scientific">Pseudocercospora fijiensis (strain CIRAD86)</name>
    <name type="common">Black leaf streak disease fungus</name>
    <name type="synonym">Mycosphaerella fijiensis</name>
    <dbReference type="NCBI Taxonomy" id="383855"/>
    <lineage>
        <taxon>Eukaryota</taxon>
        <taxon>Fungi</taxon>
        <taxon>Dikarya</taxon>
        <taxon>Ascomycota</taxon>
        <taxon>Pezizomycotina</taxon>
        <taxon>Dothideomycetes</taxon>
        <taxon>Dothideomycetidae</taxon>
        <taxon>Mycosphaerellales</taxon>
        <taxon>Mycosphaerellaceae</taxon>
        <taxon>Pseudocercospora</taxon>
    </lineage>
</organism>
<feature type="coiled-coil region" evidence="1">
    <location>
        <begin position="362"/>
        <end position="389"/>
    </location>
</feature>
<dbReference type="GeneID" id="19341911"/>
<dbReference type="RefSeq" id="XP_007922839.1">
    <property type="nucleotide sequence ID" value="XM_007924648.1"/>
</dbReference>
<dbReference type="OrthoDB" id="3648419at2759"/>
<dbReference type="EMBL" id="KB446556">
    <property type="protein sequence ID" value="EME86242.1"/>
    <property type="molecule type" value="Genomic_DNA"/>
</dbReference>
<keyword evidence="4" id="KW-1185">Reference proteome</keyword>
<evidence type="ECO:0000313" key="3">
    <source>
        <dbReference type="EMBL" id="EME86242.1"/>
    </source>
</evidence>
<feature type="compositionally biased region" description="Polar residues" evidence="2">
    <location>
        <begin position="123"/>
        <end position="138"/>
    </location>
</feature>
<dbReference type="HOGENOM" id="CLU_571236_0_0_1"/>
<evidence type="ECO:0000256" key="2">
    <source>
        <dbReference type="SAM" id="MobiDB-lite"/>
    </source>
</evidence>
<gene>
    <name evidence="3" type="ORF">MYCFIDRAFT_82170</name>
</gene>
<reference evidence="3 4" key="1">
    <citation type="journal article" date="2012" name="PLoS Pathog.">
        <title>Diverse lifestyles and strategies of plant pathogenesis encoded in the genomes of eighteen Dothideomycetes fungi.</title>
        <authorList>
            <person name="Ohm R.A."/>
            <person name="Feau N."/>
            <person name="Henrissat B."/>
            <person name="Schoch C.L."/>
            <person name="Horwitz B.A."/>
            <person name="Barry K.W."/>
            <person name="Condon B.J."/>
            <person name="Copeland A.C."/>
            <person name="Dhillon B."/>
            <person name="Glaser F."/>
            <person name="Hesse C.N."/>
            <person name="Kosti I."/>
            <person name="LaButti K."/>
            <person name="Lindquist E.A."/>
            <person name="Lucas S."/>
            <person name="Salamov A.A."/>
            <person name="Bradshaw R.E."/>
            <person name="Ciuffetti L."/>
            <person name="Hamelin R.C."/>
            <person name="Kema G.H.J."/>
            <person name="Lawrence C."/>
            <person name="Scott J.A."/>
            <person name="Spatafora J.W."/>
            <person name="Turgeon B.G."/>
            <person name="de Wit P.J.G.M."/>
            <person name="Zhong S."/>
            <person name="Goodwin S.B."/>
            <person name="Grigoriev I.V."/>
        </authorList>
    </citation>
    <scope>NUCLEOTIDE SEQUENCE [LARGE SCALE GENOMIC DNA]</scope>
    <source>
        <strain evidence="3 4">CIRAD86</strain>
    </source>
</reference>
<dbReference type="KEGG" id="pfj:MYCFIDRAFT_82170"/>
<accession>M3BAA6</accession>
<feature type="compositionally biased region" description="Polar residues" evidence="2">
    <location>
        <begin position="167"/>
        <end position="180"/>
    </location>
</feature>
<feature type="coiled-coil region" evidence="1">
    <location>
        <begin position="219"/>
        <end position="325"/>
    </location>
</feature>
<evidence type="ECO:0000256" key="1">
    <source>
        <dbReference type="SAM" id="Coils"/>
    </source>
</evidence>
<sequence length="478" mass="53995">MSSSKPSATRPAKDNMLDFSAGEAETFLKTCTARVYASQPREITKNYLDLAALFGEEDWAAVSASIRNRTPEHMRIFYRNNRDDIIDHLIEKLSNMPPTPPGSGANSPKGPKRGRESDDDESSNTAPNKRQTTESNSPKARRTNSSTSLPSSVSASVSSEATEPREQSTSASSSPDNNLKISNSTIQKAAVDSAQQTYFGGNKDQDETEAQAEGDNGTVSQLEATLKFVKEQLVRTKKRHADEIAALKQEHKLELDTKTAEFKHKEYQLLGLEDRIRKLEDDEDDVKKNAQREAAYAREEATNKMMEADEKVKAINEKAKKLVSQAKKDAENDVGRVQKQLDYSNKHAEDQFKDLKDEWHKNQDLEKALEEEKKSFAALRSHLNKLQERAGLERDGRPKENQRLAFYGLTPTKPYQAPLYTQHAVNHACERYFMQMSRDYFKADEGNWSKFVDKVQGLYKRHGFPVPIYYGGGEEKKS</sequence>
<protein>
    <submittedName>
        <fullName evidence="3">Uncharacterized protein</fullName>
    </submittedName>
</protein>